<dbReference type="Gene3D" id="3.40.1280.10">
    <property type="match status" value="1"/>
</dbReference>
<evidence type="ECO:0000256" key="5">
    <source>
        <dbReference type="ARBA" id="ARBA00022603"/>
    </source>
</evidence>
<dbReference type="InterPro" id="IPR046886">
    <property type="entry name" value="RsmE_MTase_dom"/>
</dbReference>
<dbReference type="AlphaFoldDB" id="A0A916NDZ0"/>
<organism evidence="13 14">
    <name type="scientific">Parvicella tangerina</name>
    <dbReference type="NCBI Taxonomy" id="2829795"/>
    <lineage>
        <taxon>Bacteria</taxon>
        <taxon>Pseudomonadati</taxon>
        <taxon>Bacteroidota</taxon>
        <taxon>Flavobacteriia</taxon>
        <taxon>Flavobacteriales</taxon>
        <taxon>Parvicellaceae</taxon>
        <taxon>Parvicella</taxon>
    </lineage>
</organism>
<evidence type="ECO:0000256" key="4">
    <source>
        <dbReference type="ARBA" id="ARBA00022552"/>
    </source>
</evidence>
<protein>
    <recommendedName>
        <fullName evidence="10">Ribosomal RNA small subunit methyltransferase E</fullName>
        <ecNumber evidence="10">2.1.1.193</ecNumber>
    </recommendedName>
</protein>
<dbReference type="PANTHER" id="PTHR30027:SF3">
    <property type="entry name" value="16S RRNA (URACIL(1498)-N(3))-METHYLTRANSFERASE"/>
    <property type="match status" value="1"/>
</dbReference>
<evidence type="ECO:0000256" key="9">
    <source>
        <dbReference type="ARBA" id="ARBA00047944"/>
    </source>
</evidence>
<proteinExistence type="inferred from homology"/>
<dbReference type="GO" id="GO:0005737">
    <property type="term" value="C:cytoplasm"/>
    <property type="evidence" value="ECO:0007669"/>
    <property type="project" value="UniProtKB-SubCell"/>
</dbReference>
<dbReference type="KEGG" id="ptan:CRYO30217_02944"/>
<reference evidence="13" key="1">
    <citation type="submission" date="2021-04" db="EMBL/GenBank/DDBJ databases">
        <authorList>
            <person name="Rodrigo-Torres L."/>
            <person name="Arahal R. D."/>
            <person name="Lucena T."/>
        </authorList>
    </citation>
    <scope>NUCLEOTIDE SEQUENCE</scope>
    <source>
        <strain evidence="13">AS29M-1</strain>
    </source>
</reference>
<dbReference type="GO" id="GO:0070042">
    <property type="term" value="F:rRNA (uridine-N3-)-methyltransferase activity"/>
    <property type="evidence" value="ECO:0007669"/>
    <property type="project" value="TreeGrafter"/>
</dbReference>
<keyword evidence="5 10" id="KW-0489">Methyltransferase</keyword>
<accession>A0A916NDZ0</accession>
<evidence type="ECO:0000256" key="6">
    <source>
        <dbReference type="ARBA" id="ARBA00022679"/>
    </source>
</evidence>
<dbReference type="PIRSF" id="PIRSF015601">
    <property type="entry name" value="MTase_slr0722"/>
    <property type="match status" value="1"/>
</dbReference>
<sequence>MKGRFIPAFFVAMHTYFFEGIFTDQITLSEVESNHAIKVMRSSVGDRVIVINGKGARAVGEIVEAHHKRCVVNMLNVEQSEEVSAKVYIAISPTKSNDRIEFFLEKATEIGLDGVIPLLTKNSERTKVNLDRWRKVILSAMKQSKRVWMPSIYEPMKLEELLQENWNGFKKLIAYCEDLPEESILNYSSLQENKLLLIGPEGDFTSDEVKQCEQNDFTRVNLGKHRLRTETAGIVGVTLLKSSID</sequence>
<dbReference type="CDD" id="cd18084">
    <property type="entry name" value="RsmE-like"/>
    <property type="match status" value="1"/>
</dbReference>
<evidence type="ECO:0000259" key="11">
    <source>
        <dbReference type="Pfam" id="PF04452"/>
    </source>
</evidence>
<feature type="domain" description="Ribosomal RNA small subunit methyltransferase E PUA-like" evidence="12">
    <location>
        <begin position="32"/>
        <end position="72"/>
    </location>
</feature>
<dbReference type="InterPro" id="IPR029028">
    <property type="entry name" value="Alpha/beta_knot_MTases"/>
</dbReference>
<dbReference type="SUPFAM" id="SSF88697">
    <property type="entry name" value="PUA domain-like"/>
    <property type="match status" value="1"/>
</dbReference>
<dbReference type="NCBIfam" id="TIGR00046">
    <property type="entry name" value="RsmE family RNA methyltransferase"/>
    <property type="match status" value="1"/>
</dbReference>
<evidence type="ECO:0000256" key="1">
    <source>
        <dbReference type="ARBA" id="ARBA00004496"/>
    </source>
</evidence>
<keyword evidence="4 10" id="KW-0698">rRNA processing</keyword>
<keyword evidence="3 10" id="KW-0963">Cytoplasm</keyword>
<name>A0A916NDZ0_9FLAO</name>
<evidence type="ECO:0000313" key="13">
    <source>
        <dbReference type="EMBL" id="CAG5085950.1"/>
    </source>
</evidence>
<comment type="subcellular location">
    <subcellularLocation>
        <location evidence="1 10">Cytoplasm</location>
    </subcellularLocation>
</comment>
<dbReference type="Gene3D" id="2.40.240.20">
    <property type="entry name" value="Hypothetical PUA domain-like, domain 1"/>
    <property type="match status" value="1"/>
</dbReference>
<comment type="catalytic activity">
    <reaction evidence="9 10">
        <text>uridine(1498) in 16S rRNA + S-adenosyl-L-methionine = N(3)-methyluridine(1498) in 16S rRNA + S-adenosyl-L-homocysteine + H(+)</text>
        <dbReference type="Rhea" id="RHEA:42920"/>
        <dbReference type="Rhea" id="RHEA-COMP:10283"/>
        <dbReference type="Rhea" id="RHEA-COMP:10284"/>
        <dbReference type="ChEBI" id="CHEBI:15378"/>
        <dbReference type="ChEBI" id="CHEBI:57856"/>
        <dbReference type="ChEBI" id="CHEBI:59789"/>
        <dbReference type="ChEBI" id="CHEBI:65315"/>
        <dbReference type="ChEBI" id="CHEBI:74502"/>
        <dbReference type="EC" id="2.1.1.193"/>
    </reaction>
</comment>
<evidence type="ECO:0000259" key="12">
    <source>
        <dbReference type="Pfam" id="PF20260"/>
    </source>
</evidence>
<dbReference type="SUPFAM" id="SSF75217">
    <property type="entry name" value="alpha/beta knot"/>
    <property type="match status" value="1"/>
</dbReference>
<keyword evidence="6 10" id="KW-0808">Transferase</keyword>
<evidence type="ECO:0000256" key="7">
    <source>
        <dbReference type="ARBA" id="ARBA00022691"/>
    </source>
</evidence>
<dbReference type="Proteomes" id="UP000683507">
    <property type="component" value="Chromosome"/>
</dbReference>
<dbReference type="InterPro" id="IPR006700">
    <property type="entry name" value="RsmE"/>
</dbReference>
<dbReference type="EC" id="2.1.1.193" evidence="10"/>
<dbReference type="InterPro" id="IPR015947">
    <property type="entry name" value="PUA-like_sf"/>
</dbReference>
<dbReference type="RefSeq" id="WP_258543140.1">
    <property type="nucleotide sequence ID" value="NZ_OU015584.1"/>
</dbReference>
<dbReference type="GO" id="GO:0070475">
    <property type="term" value="P:rRNA base methylation"/>
    <property type="evidence" value="ECO:0007669"/>
    <property type="project" value="TreeGrafter"/>
</dbReference>
<dbReference type="Pfam" id="PF04452">
    <property type="entry name" value="Methyltrans_RNA"/>
    <property type="match status" value="1"/>
</dbReference>
<keyword evidence="14" id="KW-1185">Reference proteome</keyword>
<dbReference type="InterPro" id="IPR046887">
    <property type="entry name" value="RsmE_PUA-like"/>
</dbReference>
<gene>
    <name evidence="13" type="primary">rsmE</name>
    <name evidence="13" type="ORF">CRYO30217_02944</name>
</gene>
<evidence type="ECO:0000256" key="3">
    <source>
        <dbReference type="ARBA" id="ARBA00022490"/>
    </source>
</evidence>
<evidence type="ECO:0000256" key="2">
    <source>
        <dbReference type="ARBA" id="ARBA00005528"/>
    </source>
</evidence>
<feature type="domain" description="Ribosomal RNA small subunit methyltransferase E methyltransferase" evidence="11">
    <location>
        <begin position="84"/>
        <end position="240"/>
    </location>
</feature>
<dbReference type="Pfam" id="PF20260">
    <property type="entry name" value="PUA_4"/>
    <property type="match status" value="1"/>
</dbReference>
<keyword evidence="7 10" id="KW-0949">S-adenosyl-L-methionine</keyword>
<dbReference type="InterPro" id="IPR029026">
    <property type="entry name" value="tRNA_m1G_MTases_N"/>
</dbReference>
<evidence type="ECO:0000313" key="14">
    <source>
        <dbReference type="Proteomes" id="UP000683507"/>
    </source>
</evidence>
<comment type="function">
    <text evidence="8 10">Specifically methylates the N3 position of the uracil ring of uridine 1498 (m3U1498) in 16S rRNA. Acts on the fully assembled 30S ribosomal subunit.</text>
</comment>
<evidence type="ECO:0000256" key="8">
    <source>
        <dbReference type="ARBA" id="ARBA00025699"/>
    </source>
</evidence>
<evidence type="ECO:0000256" key="10">
    <source>
        <dbReference type="PIRNR" id="PIRNR015601"/>
    </source>
</evidence>
<comment type="similarity">
    <text evidence="2 10">Belongs to the RNA methyltransferase RsmE family.</text>
</comment>
<dbReference type="EMBL" id="OU015584">
    <property type="protein sequence ID" value="CAG5085950.1"/>
    <property type="molecule type" value="Genomic_DNA"/>
</dbReference>
<dbReference type="PANTHER" id="PTHR30027">
    <property type="entry name" value="RIBOSOMAL RNA SMALL SUBUNIT METHYLTRANSFERASE E"/>
    <property type="match status" value="1"/>
</dbReference>